<sequence length="57" mass="6248">VLFRRRRGRHGLFHLPAGHQVAGSPRLHDRRVHRGPGLSSSTRSGPSTIPSTISSQI</sequence>
<protein>
    <submittedName>
        <fullName evidence="2">Uncharacterized protein</fullName>
    </submittedName>
</protein>
<dbReference type="EMBL" id="CADCUW010000051">
    <property type="protein sequence ID" value="CAA9387864.1"/>
    <property type="molecule type" value="Genomic_DNA"/>
</dbReference>
<feature type="region of interest" description="Disordered" evidence="1">
    <location>
        <begin position="16"/>
        <end position="57"/>
    </location>
</feature>
<feature type="non-terminal residue" evidence="2">
    <location>
        <position position="57"/>
    </location>
</feature>
<evidence type="ECO:0000313" key="2">
    <source>
        <dbReference type="EMBL" id="CAA9387864.1"/>
    </source>
</evidence>
<gene>
    <name evidence="2" type="ORF">AVDCRST_MAG01-01-340</name>
</gene>
<reference evidence="2" key="1">
    <citation type="submission" date="2020-02" db="EMBL/GenBank/DDBJ databases">
        <authorList>
            <person name="Meier V. D."/>
        </authorList>
    </citation>
    <scope>NUCLEOTIDE SEQUENCE</scope>
    <source>
        <strain evidence="2">AVDCRST_MAG01</strain>
    </source>
</reference>
<proteinExistence type="predicted"/>
<feature type="non-terminal residue" evidence="2">
    <location>
        <position position="1"/>
    </location>
</feature>
<feature type="compositionally biased region" description="Low complexity" evidence="1">
    <location>
        <begin position="35"/>
        <end position="57"/>
    </location>
</feature>
<accession>A0A6J4NGZ4</accession>
<dbReference type="AlphaFoldDB" id="A0A6J4NGZ4"/>
<organism evidence="2">
    <name type="scientific">uncultured Rubrobacteraceae bacterium</name>
    <dbReference type="NCBI Taxonomy" id="349277"/>
    <lineage>
        <taxon>Bacteria</taxon>
        <taxon>Bacillati</taxon>
        <taxon>Actinomycetota</taxon>
        <taxon>Rubrobacteria</taxon>
        <taxon>Rubrobacterales</taxon>
        <taxon>Rubrobacteraceae</taxon>
        <taxon>environmental samples</taxon>
    </lineage>
</organism>
<evidence type="ECO:0000256" key="1">
    <source>
        <dbReference type="SAM" id="MobiDB-lite"/>
    </source>
</evidence>
<name>A0A6J4NGZ4_9ACTN</name>